<dbReference type="AlphaFoldDB" id="A0A5S9NPN3"/>
<dbReference type="PROSITE" id="PS50244">
    <property type="entry name" value="S5A_REDUCTASE"/>
    <property type="match status" value="1"/>
</dbReference>
<dbReference type="Proteomes" id="UP000435877">
    <property type="component" value="Unassembled WGS sequence"/>
</dbReference>
<proteinExistence type="predicted"/>
<reference evidence="4 5" key="1">
    <citation type="submission" date="2019-11" db="EMBL/GenBank/DDBJ databases">
        <authorList>
            <person name="Holert J."/>
        </authorList>
    </citation>
    <scope>NUCLEOTIDE SEQUENCE [LARGE SCALE GENOMIC DNA]</scope>
    <source>
        <strain evidence="3">BC3_2A</strain>
        <strain evidence="2">SB11_1A</strain>
    </source>
</reference>
<evidence type="ECO:0000313" key="4">
    <source>
        <dbReference type="Proteomes" id="UP000435877"/>
    </source>
</evidence>
<evidence type="ECO:0000313" key="3">
    <source>
        <dbReference type="EMBL" id="CAA0109672.1"/>
    </source>
</evidence>
<keyword evidence="4" id="KW-1185">Reference proteome</keyword>
<keyword evidence="1" id="KW-0812">Transmembrane</keyword>
<dbReference type="EMBL" id="CACSIK010000001">
    <property type="protein sequence ID" value="CAA0092402.1"/>
    <property type="molecule type" value="Genomic_DNA"/>
</dbReference>
<feature type="transmembrane region" description="Helical" evidence="1">
    <location>
        <begin position="34"/>
        <end position="58"/>
    </location>
</feature>
<evidence type="ECO:0000313" key="2">
    <source>
        <dbReference type="EMBL" id="CAA0092402.1"/>
    </source>
</evidence>
<dbReference type="Gene3D" id="1.20.120.1630">
    <property type="match status" value="1"/>
</dbReference>
<feature type="transmembrane region" description="Helical" evidence="1">
    <location>
        <begin position="132"/>
        <end position="155"/>
    </location>
</feature>
<name>A0A5S9NPN3_9GAMM</name>
<feature type="transmembrane region" description="Helical" evidence="1">
    <location>
        <begin position="92"/>
        <end position="111"/>
    </location>
</feature>
<organism evidence="2 4">
    <name type="scientific">Zhongshania aliphaticivorans</name>
    <dbReference type="NCBI Taxonomy" id="1470434"/>
    <lineage>
        <taxon>Bacteria</taxon>
        <taxon>Pseudomonadati</taxon>
        <taxon>Pseudomonadota</taxon>
        <taxon>Gammaproteobacteria</taxon>
        <taxon>Cellvibrionales</taxon>
        <taxon>Spongiibacteraceae</taxon>
        <taxon>Zhongshania</taxon>
    </lineage>
</organism>
<dbReference type="PANTHER" id="PTHR32251:SF17">
    <property type="entry name" value="STEROID 5-ALPHA REDUCTASE C-TERMINAL DOMAIN-CONTAINING PROTEIN"/>
    <property type="match status" value="1"/>
</dbReference>
<dbReference type="PANTHER" id="PTHR32251">
    <property type="entry name" value="3-OXO-5-ALPHA-STEROID 4-DEHYDROGENASE"/>
    <property type="match status" value="1"/>
</dbReference>
<keyword evidence="1" id="KW-1133">Transmembrane helix</keyword>
<feature type="transmembrane region" description="Helical" evidence="1">
    <location>
        <begin position="65"/>
        <end position="86"/>
    </location>
</feature>
<protein>
    <recommendedName>
        <fullName evidence="6">Steroid 5-alpha reductase C-terminal domain-containing protein</fullName>
    </recommendedName>
</protein>
<dbReference type="Pfam" id="PF06966">
    <property type="entry name" value="DUF1295"/>
    <property type="match status" value="1"/>
</dbReference>
<accession>A0A5S9NPN3</accession>
<feature type="transmembrane region" description="Helical" evidence="1">
    <location>
        <begin position="161"/>
        <end position="183"/>
    </location>
</feature>
<sequence length="288" mass="31984">MKSAWSGGAIISLLLLFMVALTYAASQGMPRIAGMAIPLWILVGVVASQWLGFIHAYLFQTERYYDVIGAVANISVVLSMLVLVVQLGVGDYLLAGCIIVWALRLGSFLFLRIMQDGGDTRFDNIKPSFSRFLVAWTLQASWIFLIQLAAILALSDERALPLGWLVIIGFVIWSVGMVIESVADWQKRQFRAKPSHRGKFISSGLWARSRHPNYFGEILAWVGVSLMALPALNGWMYLGLISPCFLVLLLTKVSGVPLLEASADQRWGGDAEYARYKRTTPVLIPRLF</sequence>
<evidence type="ECO:0000256" key="1">
    <source>
        <dbReference type="SAM" id="Phobius"/>
    </source>
</evidence>
<evidence type="ECO:0008006" key="6">
    <source>
        <dbReference type="Google" id="ProtNLM"/>
    </source>
</evidence>
<dbReference type="RefSeq" id="WP_159268853.1">
    <property type="nucleotide sequence ID" value="NZ_CACSIK010000001.1"/>
</dbReference>
<dbReference type="Proteomes" id="UP000439591">
    <property type="component" value="Unassembled WGS sequence"/>
</dbReference>
<evidence type="ECO:0000313" key="5">
    <source>
        <dbReference type="Proteomes" id="UP000439591"/>
    </source>
</evidence>
<dbReference type="EMBL" id="CACSIM010000004">
    <property type="protein sequence ID" value="CAA0109672.1"/>
    <property type="molecule type" value="Genomic_DNA"/>
</dbReference>
<dbReference type="OrthoDB" id="9779233at2"/>
<feature type="transmembrane region" description="Helical" evidence="1">
    <location>
        <begin position="214"/>
        <end position="232"/>
    </location>
</feature>
<dbReference type="InterPro" id="IPR010721">
    <property type="entry name" value="UstE-like"/>
</dbReference>
<gene>
    <name evidence="2" type="ORF">IHBHHGIJ_02292</name>
    <name evidence="3" type="ORF">KFEGEMFD_02479</name>
</gene>
<keyword evidence="1" id="KW-0472">Membrane</keyword>
<dbReference type="GO" id="GO:0016020">
    <property type="term" value="C:membrane"/>
    <property type="evidence" value="ECO:0007669"/>
    <property type="project" value="TreeGrafter"/>
</dbReference>